<dbReference type="KEGG" id="tfr:BR63_04710"/>
<comment type="similarity">
    <text evidence="2">Belongs to the CobH/CbiC family.</text>
</comment>
<evidence type="ECO:0000256" key="1">
    <source>
        <dbReference type="ARBA" id="ARBA00004953"/>
    </source>
</evidence>
<dbReference type="PANTHER" id="PTHR43588:SF1">
    <property type="entry name" value="COBALT-PRECORRIN-8 METHYLMUTASE"/>
    <property type="match status" value="1"/>
</dbReference>
<comment type="pathway">
    <text evidence="1">Cofactor biosynthesis; adenosylcobalamin biosynthesis.</text>
</comment>
<dbReference type="UniPathway" id="UPA00148"/>
<dbReference type="SUPFAM" id="SSF63965">
    <property type="entry name" value="Precorrin-8X methylmutase CbiC/CobH"/>
    <property type="match status" value="1"/>
</dbReference>
<dbReference type="InterPro" id="IPR036588">
    <property type="entry name" value="CobH/CbiC_sf"/>
</dbReference>
<dbReference type="Pfam" id="PF02570">
    <property type="entry name" value="CbiC"/>
    <property type="match status" value="1"/>
</dbReference>
<dbReference type="GO" id="GO:0009236">
    <property type="term" value="P:cobalamin biosynthetic process"/>
    <property type="evidence" value="ECO:0007669"/>
    <property type="project" value="UniProtKB-UniPathway"/>
</dbReference>
<dbReference type="InterPro" id="IPR003722">
    <property type="entry name" value="Cbl_synth_CobH/CbiC"/>
</dbReference>
<protein>
    <submittedName>
        <fullName evidence="6">Precorrin isomerase</fullName>
    </submittedName>
</protein>
<evidence type="ECO:0000256" key="4">
    <source>
        <dbReference type="ARBA" id="ARBA00023235"/>
    </source>
</evidence>
<keyword evidence="3" id="KW-0169">Cobalamin biosynthesis</keyword>
<organism evidence="6 7">
    <name type="scientific">Thermanaerosceptrum fracticalcis</name>
    <dbReference type="NCBI Taxonomy" id="1712410"/>
    <lineage>
        <taxon>Bacteria</taxon>
        <taxon>Bacillati</taxon>
        <taxon>Bacillota</taxon>
        <taxon>Clostridia</taxon>
        <taxon>Eubacteriales</taxon>
        <taxon>Peptococcaceae</taxon>
        <taxon>Thermanaerosceptrum</taxon>
    </lineage>
</organism>
<dbReference type="OrthoDB" id="9780708at2"/>
<dbReference type="GO" id="GO:0016993">
    <property type="term" value="F:precorrin-8X methylmutase activity"/>
    <property type="evidence" value="ECO:0007669"/>
    <property type="project" value="InterPro"/>
</dbReference>
<evidence type="ECO:0000256" key="3">
    <source>
        <dbReference type="ARBA" id="ARBA00022573"/>
    </source>
</evidence>
<name>A0A7G6E0R6_THEFR</name>
<evidence type="ECO:0000259" key="5">
    <source>
        <dbReference type="Pfam" id="PF02570"/>
    </source>
</evidence>
<sequence>MKYLTNPRQIEAQSMKIIEGLAKNLPADPLARAVVKRIIHTTGDPQYAELVLFSGGALEAGQKALRQGANIITDVNLVKTGISAARLNTLGGQIFCYLSHPEVVKRAQLTGKTRAMTAMEYAETHLANSIVAIGNAPTALFRLLEIMEEKPQLRPALIVGTPVGFVGASESKELLAKMPYPFITVQGNKGGSMVAASIINALLYSLS</sequence>
<feature type="domain" description="Cobalamin biosynthesis precorrin-8X methylmutase CobH/CbiC" evidence="5">
    <location>
        <begin position="9"/>
        <end position="204"/>
    </location>
</feature>
<reference evidence="6 7" key="1">
    <citation type="journal article" date="2019" name="Front. Microbiol.">
        <title>Thermoanaerosceptrum fracticalcis gen. nov. sp. nov., a Novel Fumarate-Fermenting Microorganism From a Deep Fractured Carbonate Aquifer of the US Great Basin.</title>
        <authorList>
            <person name="Hamilton-Brehm S.D."/>
            <person name="Stewart L.E."/>
            <person name="Zavarin M."/>
            <person name="Caldwell M."/>
            <person name="Lawson P.A."/>
            <person name="Onstott T.C."/>
            <person name="Grzymski J."/>
            <person name="Neveux I."/>
            <person name="Lollar B.S."/>
            <person name="Russell C.E."/>
            <person name="Moser D.P."/>
        </authorList>
    </citation>
    <scope>NUCLEOTIDE SEQUENCE [LARGE SCALE GENOMIC DNA]</scope>
    <source>
        <strain evidence="6 7">DRI-13</strain>
    </source>
</reference>
<keyword evidence="7" id="KW-1185">Reference proteome</keyword>
<evidence type="ECO:0000256" key="2">
    <source>
        <dbReference type="ARBA" id="ARBA00009774"/>
    </source>
</evidence>
<keyword evidence="4 6" id="KW-0413">Isomerase</keyword>
<proteinExistence type="inferred from homology"/>
<dbReference type="Proteomes" id="UP000515847">
    <property type="component" value="Chromosome"/>
</dbReference>
<dbReference type="PANTHER" id="PTHR43588">
    <property type="entry name" value="COBALT-PRECORRIN-8 METHYLMUTASE"/>
    <property type="match status" value="1"/>
</dbReference>
<dbReference type="AlphaFoldDB" id="A0A7G6E0R6"/>
<dbReference type="Gene3D" id="3.40.50.10230">
    <property type="entry name" value="Cobalamin biosynthesis CobH/CbiC, precorrin-8X methylmutase"/>
    <property type="match status" value="1"/>
</dbReference>
<dbReference type="EMBL" id="CP045798">
    <property type="protein sequence ID" value="QNB45670.1"/>
    <property type="molecule type" value="Genomic_DNA"/>
</dbReference>
<gene>
    <name evidence="6" type="ORF">BR63_04710</name>
</gene>
<accession>A0A7G6E0R6</accession>
<dbReference type="RefSeq" id="WP_034419849.1">
    <property type="nucleotide sequence ID" value="NZ_CP045798.1"/>
</dbReference>
<evidence type="ECO:0000313" key="7">
    <source>
        <dbReference type="Proteomes" id="UP000515847"/>
    </source>
</evidence>
<evidence type="ECO:0000313" key="6">
    <source>
        <dbReference type="EMBL" id="QNB45670.1"/>
    </source>
</evidence>